<keyword evidence="5" id="KW-0067">ATP-binding</keyword>
<dbReference type="EMBL" id="MBQD01000022">
    <property type="protein sequence ID" value="OCL33404.1"/>
    <property type="molecule type" value="Genomic_DNA"/>
</dbReference>
<dbReference type="AlphaFoldDB" id="A0A1C0AL26"/>
<dbReference type="Gene3D" id="3.40.1190.20">
    <property type="match status" value="1"/>
</dbReference>
<reference evidence="7" key="1">
    <citation type="submission" date="2016-07" db="EMBL/GenBank/DDBJ databases">
        <authorList>
            <person name="Florea S."/>
            <person name="Webb J.S."/>
            <person name="Jaromczyk J."/>
            <person name="Schardl C.L."/>
        </authorList>
    </citation>
    <scope>NUCLEOTIDE SEQUENCE [LARGE SCALE GENOMIC DNA]</scope>
    <source>
        <strain evidence="7">IPBSL-7</strain>
    </source>
</reference>
<comment type="similarity">
    <text evidence="1">Belongs to the carbohydrate kinase PfkB family.</text>
</comment>
<dbReference type="SUPFAM" id="SSF53613">
    <property type="entry name" value="Ribokinase-like"/>
    <property type="match status" value="1"/>
</dbReference>
<gene>
    <name evidence="6" type="ORF">BCR15_06180</name>
</gene>
<evidence type="ECO:0000313" key="6">
    <source>
        <dbReference type="EMBL" id="OCL33404.1"/>
    </source>
</evidence>
<dbReference type="InterPro" id="IPR011611">
    <property type="entry name" value="PfkB_dom"/>
</dbReference>
<dbReference type="Proteomes" id="UP000093501">
    <property type="component" value="Unassembled WGS sequence"/>
</dbReference>
<dbReference type="GO" id="GO:0005524">
    <property type="term" value="F:ATP binding"/>
    <property type="evidence" value="ECO:0007669"/>
    <property type="project" value="UniProtKB-KW"/>
</dbReference>
<dbReference type="GO" id="GO:0016301">
    <property type="term" value="F:kinase activity"/>
    <property type="evidence" value="ECO:0007669"/>
    <property type="project" value="UniProtKB-KW"/>
</dbReference>
<comment type="caution">
    <text evidence="6">The sequence shown here is derived from an EMBL/GenBank/DDBJ whole genome shotgun (WGS) entry which is preliminary data.</text>
</comment>
<protein>
    <submittedName>
        <fullName evidence="6">5-dehydro-2-deoxygluconokinase</fullName>
    </submittedName>
</protein>
<evidence type="ECO:0000256" key="3">
    <source>
        <dbReference type="ARBA" id="ARBA00022741"/>
    </source>
</evidence>
<proteinExistence type="inferred from homology"/>
<dbReference type="PRINTS" id="PR00990">
    <property type="entry name" value="RIBOKINASE"/>
</dbReference>
<evidence type="ECO:0000256" key="5">
    <source>
        <dbReference type="ARBA" id="ARBA00022840"/>
    </source>
</evidence>
<name>A0A1C0AL26_9ACTN</name>
<dbReference type="RefSeq" id="WP_068751969.1">
    <property type="nucleotide sequence ID" value="NZ_LR214441.1"/>
</dbReference>
<keyword evidence="3" id="KW-0547">Nucleotide-binding</keyword>
<dbReference type="InterPro" id="IPR023314">
    <property type="entry name" value="Myo_inos_IolC-like_sf"/>
</dbReference>
<keyword evidence="4 6" id="KW-0418">Kinase</keyword>
<dbReference type="InterPro" id="IPR030830">
    <property type="entry name" value="Myo_inos_IolC"/>
</dbReference>
<dbReference type="Pfam" id="PF00294">
    <property type="entry name" value="PfkB"/>
    <property type="match status" value="1"/>
</dbReference>
<keyword evidence="7" id="KW-1185">Reference proteome</keyword>
<organism evidence="6 7">
    <name type="scientific">Tessaracoccus lapidicaptus</name>
    <dbReference type="NCBI Taxonomy" id="1427523"/>
    <lineage>
        <taxon>Bacteria</taxon>
        <taxon>Bacillati</taxon>
        <taxon>Actinomycetota</taxon>
        <taxon>Actinomycetes</taxon>
        <taxon>Propionibacteriales</taxon>
        <taxon>Propionibacteriaceae</taxon>
        <taxon>Tessaracoccus</taxon>
    </lineage>
</organism>
<dbReference type="InterPro" id="IPR050306">
    <property type="entry name" value="PfkB_Carbo_kinase"/>
</dbReference>
<dbReference type="InterPro" id="IPR002139">
    <property type="entry name" value="Ribo/fructo_kinase"/>
</dbReference>
<dbReference type="PANTHER" id="PTHR43085:SF49">
    <property type="entry name" value="5-DEHYDRO-2-DEOXYGLUCONOKINASE"/>
    <property type="match status" value="1"/>
</dbReference>
<dbReference type="CDD" id="cd01166">
    <property type="entry name" value="KdgK"/>
    <property type="match status" value="1"/>
</dbReference>
<dbReference type="NCBIfam" id="TIGR04382">
    <property type="entry name" value="myo_inos_iolC_N"/>
    <property type="match status" value="1"/>
</dbReference>
<evidence type="ECO:0000256" key="4">
    <source>
        <dbReference type="ARBA" id="ARBA00022777"/>
    </source>
</evidence>
<sequence>MGLFGTRTVDVLTMGRIGVDIYPLQYGVGLEDVESFGKFLGGSPTNVAVAAARLRRSAAVVTAVGDDPFGRFCRAEMGRLGVFDDYVKVDDDLNTPVTFCEIFPPDNFPLYFYRRPVAPDLRLRPDDLPIDAIVQARVFWITATGLSREPSRSAHLAALEARGRRPFTILDLDYREQFWASPEAAREAIAEALPYVDIVVGNRRECEVAVGESDPERAAEALLARGVDLAVVKRGPDGVLAMDADRVVEVAGTPIEVVNGLGSGDAFGGALCFGLIKEWPLVDTLVAASAAGALVASRLECSTAMPSEPELLASVRRHPVATKTRHRVKENS</sequence>
<keyword evidence="2" id="KW-0808">Transferase</keyword>
<evidence type="ECO:0000313" key="7">
    <source>
        <dbReference type="Proteomes" id="UP000093501"/>
    </source>
</evidence>
<dbReference type="InterPro" id="IPR029056">
    <property type="entry name" value="Ribokinase-like"/>
</dbReference>
<evidence type="ECO:0000256" key="2">
    <source>
        <dbReference type="ARBA" id="ARBA00022679"/>
    </source>
</evidence>
<accession>A0A1C0AL26</accession>
<evidence type="ECO:0000256" key="1">
    <source>
        <dbReference type="ARBA" id="ARBA00010688"/>
    </source>
</evidence>
<dbReference type="PANTHER" id="PTHR43085">
    <property type="entry name" value="HEXOKINASE FAMILY MEMBER"/>
    <property type="match status" value="1"/>
</dbReference>
<dbReference type="Gene3D" id="2.20.150.10">
    <property type="entry name" value="putative 5-dehydro-2- deoxygluconokinase"/>
    <property type="match status" value="1"/>
</dbReference>